<comment type="caution">
    <text evidence="2">The sequence shown here is derived from an EMBL/GenBank/DDBJ whole genome shotgun (WGS) entry which is preliminary data.</text>
</comment>
<dbReference type="AlphaFoldDB" id="A0A4C1SUN3"/>
<reference evidence="2 3" key="1">
    <citation type="journal article" date="2019" name="Commun. Biol.">
        <title>The bagworm genome reveals a unique fibroin gene that provides high tensile strength.</title>
        <authorList>
            <person name="Kono N."/>
            <person name="Nakamura H."/>
            <person name="Ohtoshi R."/>
            <person name="Tomita M."/>
            <person name="Numata K."/>
            <person name="Arakawa K."/>
        </authorList>
    </citation>
    <scope>NUCLEOTIDE SEQUENCE [LARGE SCALE GENOMIC DNA]</scope>
</reference>
<keyword evidence="3" id="KW-1185">Reference proteome</keyword>
<feature type="compositionally biased region" description="Low complexity" evidence="1">
    <location>
        <begin position="66"/>
        <end position="79"/>
    </location>
</feature>
<dbReference type="Proteomes" id="UP000299102">
    <property type="component" value="Unassembled WGS sequence"/>
</dbReference>
<proteinExistence type="predicted"/>
<evidence type="ECO:0000313" key="3">
    <source>
        <dbReference type="Proteomes" id="UP000299102"/>
    </source>
</evidence>
<protein>
    <submittedName>
        <fullName evidence="2">Uncharacterized protein</fullName>
    </submittedName>
</protein>
<feature type="region of interest" description="Disordered" evidence="1">
    <location>
        <begin position="43"/>
        <end position="79"/>
    </location>
</feature>
<name>A0A4C1SUN3_EUMVA</name>
<organism evidence="2 3">
    <name type="scientific">Eumeta variegata</name>
    <name type="common">Bagworm moth</name>
    <name type="synonym">Eumeta japonica</name>
    <dbReference type="NCBI Taxonomy" id="151549"/>
    <lineage>
        <taxon>Eukaryota</taxon>
        <taxon>Metazoa</taxon>
        <taxon>Ecdysozoa</taxon>
        <taxon>Arthropoda</taxon>
        <taxon>Hexapoda</taxon>
        <taxon>Insecta</taxon>
        <taxon>Pterygota</taxon>
        <taxon>Neoptera</taxon>
        <taxon>Endopterygota</taxon>
        <taxon>Lepidoptera</taxon>
        <taxon>Glossata</taxon>
        <taxon>Ditrysia</taxon>
        <taxon>Tineoidea</taxon>
        <taxon>Psychidae</taxon>
        <taxon>Oiketicinae</taxon>
        <taxon>Eumeta</taxon>
    </lineage>
</organism>
<evidence type="ECO:0000313" key="2">
    <source>
        <dbReference type="EMBL" id="GBP05872.1"/>
    </source>
</evidence>
<gene>
    <name evidence="2" type="ORF">EVAR_5158_1</name>
</gene>
<sequence>MVREHLNNCFPYRWIGRDGPIPRPARLPYLTPYRATGTCDLSRGRRIKNERIARLPPAPRSRPHRAAPAPGSPRKQFII</sequence>
<evidence type="ECO:0000256" key="1">
    <source>
        <dbReference type="SAM" id="MobiDB-lite"/>
    </source>
</evidence>
<accession>A0A4C1SUN3</accession>
<dbReference type="EMBL" id="BGZK01000019">
    <property type="protein sequence ID" value="GBP05872.1"/>
    <property type="molecule type" value="Genomic_DNA"/>
</dbReference>